<evidence type="ECO:0000259" key="13">
    <source>
        <dbReference type="PROSITE" id="PS51462"/>
    </source>
</evidence>
<evidence type="ECO:0000256" key="3">
    <source>
        <dbReference type="ARBA" id="ARBA00022792"/>
    </source>
</evidence>
<organism evidence="14 15">
    <name type="scientific">Lentinula edodes</name>
    <name type="common">Shiitake mushroom</name>
    <name type="synonym">Lentinus edodes</name>
    <dbReference type="NCBI Taxonomy" id="5353"/>
    <lineage>
        <taxon>Eukaryota</taxon>
        <taxon>Fungi</taxon>
        <taxon>Dikarya</taxon>
        <taxon>Basidiomycota</taxon>
        <taxon>Agaricomycotina</taxon>
        <taxon>Agaricomycetes</taxon>
        <taxon>Agaricomycetidae</taxon>
        <taxon>Agaricales</taxon>
        <taxon>Marasmiineae</taxon>
        <taxon>Omphalotaceae</taxon>
        <taxon>Lentinula</taxon>
    </lineage>
</organism>
<dbReference type="GO" id="GO:0016787">
    <property type="term" value="F:hydrolase activity"/>
    <property type="evidence" value="ECO:0007669"/>
    <property type="project" value="UniProtKB-KW"/>
</dbReference>
<feature type="domain" description="Nudix hydrolase" evidence="13">
    <location>
        <begin position="41"/>
        <end position="201"/>
    </location>
</feature>
<evidence type="ECO:0000313" key="14">
    <source>
        <dbReference type="EMBL" id="GAW04504.1"/>
    </source>
</evidence>
<comment type="subunit">
    <text evidence="11">Homooligomer.</text>
</comment>
<evidence type="ECO:0000256" key="10">
    <source>
        <dbReference type="ARBA" id="ARBA00024807"/>
    </source>
</evidence>
<dbReference type="AlphaFoldDB" id="A0A1Q3EBM9"/>
<dbReference type="InterPro" id="IPR015797">
    <property type="entry name" value="NUDIX_hydrolase-like_dom_sf"/>
</dbReference>
<dbReference type="Pfam" id="PF00293">
    <property type="entry name" value="NUDIX"/>
    <property type="match status" value="1"/>
</dbReference>
<dbReference type="EMBL" id="BDGU01000195">
    <property type="protein sequence ID" value="GAW04504.1"/>
    <property type="molecule type" value="Genomic_DNA"/>
</dbReference>
<evidence type="ECO:0000256" key="5">
    <source>
        <dbReference type="ARBA" id="ARBA00022946"/>
    </source>
</evidence>
<dbReference type="PANTHER" id="PTHR31961:SF3">
    <property type="entry name" value="SENSITIVE TO HIGH EXPRESSION PROTEIN 9, MITOCHONDRIAL"/>
    <property type="match status" value="1"/>
</dbReference>
<dbReference type="InterPro" id="IPR020084">
    <property type="entry name" value="NUDIX_hydrolase_CS"/>
</dbReference>
<evidence type="ECO:0000256" key="7">
    <source>
        <dbReference type="ARBA" id="ARBA00023054"/>
    </source>
</evidence>
<dbReference type="GO" id="GO:0007007">
    <property type="term" value="P:inner mitochondrial membrane organization"/>
    <property type="evidence" value="ECO:0007669"/>
    <property type="project" value="TreeGrafter"/>
</dbReference>
<evidence type="ECO:0000256" key="2">
    <source>
        <dbReference type="ARBA" id="ARBA00022692"/>
    </source>
</evidence>
<keyword evidence="4" id="KW-0378">Hydrolase</keyword>
<dbReference type="STRING" id="5353.A0A1Q3EBM9"/>
<name>A0A1Q3EBM9_LENED</name>
<comment type="similarity">
    <text evidence="1 11">Belongs to the SHE9 family.</text>
</comment>
<dbReference type="PROSITE" id="PS51462">
    <property type="entry name" value="NUDIX"/>
    <property type="match status" value="1"/>
</dbReference>
<reference evidence="14 15" key="2">
    <citation type="submission" date="2017-02" db="EMBL/GenBank/DDBJ databases">
        <title>A genome survey and senescence transcriptome analysis in Lentinula edodes.</title>
        <authorList>
            <person name="Sakamoto Y."/>
            <person name="Nakade K."/>
            <person name="Sato S."/>
            <person name="Yoshida Y."/>
            <person name="Miyazaki K."/>
            <person name="Natsume S."/>
            <person name="Konno N."/>
        </authorList>
    </citation>
    <scope>NUCLEOTIDE SEQUENCE [LARGE SCALE GENOMIC DNA]</scope>
    <source>
        <strain evidence="14 15">NBRC 111202</strain>
    </source>
</reference>
<gene>
    <name evidence="14" type="ORF">LENED_006300</name>
</gene>
<feature type="transmembrane region" description="Helical" evidence="11">
    <location>
        <begin position="518"/>
        <end position="537"/>
    </location>
</feature>
<keyword evidence="8 11" id="KW-0496">Mitochondrion</keyword>
<comment type="subcellular location">
    <subcellularLocation>
        <location evidence="11">Mitochondrion inner membrane</location>
        <topology evidence="11">Multi-pass membrane protein</topology>
    </subcellularLocation>
</comment>
<evidence type="ECO:0000256" key="11">
    <source>
        <dbReference type="RuleBase" id="RU364128"/>
    </source>
</evidence>
<evidence type="ECO:0000256" key="4">
    <source>
        <dbReference type="ARBA" id="ARBA00022801"/>
    </source>
</evidence>
<keyword evidence="9 11" id="KW-0472">Membrane</keyword>
<dbReference type="InterPro" id="IPR000086">
    <property type="entry name" value="NUDIX_hydrolase_dom"/>
</dbReference>
<dbReference type="PROSITE" id="PS00893">
    <property type="entry name" value="NUDIX_BOX"/>
    <property type="match status" value="1"/>
</dbReference>
<comment type="function">
    <text evidence="10">Required for the maintenance of the structure of the mitochondrial inner membrane. Involved in mitochondrial morphology. Causes growth arrest when highly overexpressed.</text>
</comment>
<comment type="caution">
    <text evidence="14">The sequence shown here is derived from an EMBL/GenBank/DDBJ whole genome shotgun (WGS) entry which is preliminary data.</text>
</comment>
<keyword evidence="2 11" id="KW-0812">Transmembrane</keyword>
<keyword evidence="3 11" id="KW-0999">Mitochondrion inner membrane</keyword>
<evidence type="ECO:0000313" key="15">
    <source>
        <dbReference type="Proteomes" id="UP000188533"/>
    </source>
</evidence>
<evidence type="ECO:0000256" key="6">
    <source>
        <dbReference type="ARBA" id="ARBA00022989"/>
    </source>
</evidence>
<dbReference type="Gene3D" id="3.90.79.10">
    <property type="entry name" value="Nucleoside Triphosphate Pyrophosphohydrolase"/>
    <property type="match status" value="1"/>
</dbReference>
<dbReference type="Pfam" id="PF05546">
    <property type="entry name" value="She9_MDM33"/>
    <property type="match status" value="1"/>
</dbReference>
<keyword evidence="5 11" id="KW-0809">Transit peptide</keyword>
<feature type="coiled-coil region" evidence="12">
    <location>
        <begin position="434"/>
        <end position="461"/>
    </location>
</feature>
<sequence length="539" mass="61534">MRHSSILNLHRASNKFRQKYKEPAQRMASSPYPTRTYLPGQFVVSAGSILFRRAPENGELQMCLLYHTIKNEWLLPKGRKDCGESMETTAVRETYEETGYKCKLSPCNMSTRAPAHGVHTKDMIREAEQITEPIAITVRDQGLDGVKIIWWYISELDGDGQKVEGTQMDTESFASQFIDAEEALRTLTFKGDQDIAAKALEIGYEISLQTAIMHIFPKVYVVYYTNSDSEDRQPRSLDELKEKLLKWVNDRAFHFRRRADNFTGATKVRLSGLGAELNKVTGYEEIDALKRQVVEQEARIETTRQAARAAKFNHDEAVVRRSKSQREVNDLLQRKSSWTDEDVIRFTSLVREDHLLEQEEARAKLAVEEAENAVENEFTELMRSILARYHEEQVWSDKIRSASTYGQLAVLGLNMFVFILAIVLVEPWKRKRLAQTFEKKVEELNEEYKEMLGNNMQILQKQLEDQAVIIAALTAAVAKVDFQTQHPVEEVVQDQDEPVLNSTGIWTKAMKDRNFGEAVAMGALTASVLSAIGWIWLGG</sequence>
<protein>
    <recommendedName>
        <fullName evidence="11">Sensitive to high expression protein 9, mitochondrial</fullName>
    </recommendedName>
</protein>
<keyword evidence="6 11" id="KW-1133">Transmembrane helix</keyword>
<keyword evidence="7 12" id="KW-0175">Coiled coil</keyword>
<dbReference type="InterPro" id="IPR008839">
    <property type="entry name" value="MDM33_fungi"/>
</dbReference>
<dbReference type="GO" id="GO:0005743">
    <property type="term" value="C:mitochondrial inner membrane"/>
    <property type="evidence" value="ECO:0007669"/>
    <property type="project" value="UniProtKB-SubCell"/>
</dbReference>
<feature type="transmembrane region" description="Helical" evidence="11">
    <location>
        <begin position="405"/>
        <end position="425"/>
    </location>
</feature>
<proteinExistence type="inferred from homology"/>
<evidence type="ECO:0000256" key="12">
    <source>
        <dbReference type="SAM" id="Coils"/>
    </source>
</evidence>
<reference evidence="14 15" key="1">
    <citation type="submission" date="2016-08" db="EMBL/GenBank/DDBJ databases">
        <authorList>
            <consortium name="Lentinula edodes genome sequencing consortium"/>
            <person name="Sakamoto Y."/>
            <person name="Nakade K."/>
            <person name="Sato S."/>
            <person name="Yoshida Y."/>
            <person name="Miyazaki K."/>
            <person name="Natsume S."/>
            <person name="Konno N."/>
        </authorList>
    </citation>
    <scope>NUCLEOTIDE SEQUENCE [LARGE SCALE GENOMIC DNA]</scope>
    <source>
        <strain evidence="14 15">NBRC 111202</strain>
    </source>
</reference>
<dbReference type="Proteomes" id="UP000188533">
    <property type="component" value="Unassembled WGS sequence"/>
</dbReference>
<keyword evidence="15" id="KW-1185">Reference proteome</keyword>
<evidence type="ECO:0000256" key="9">
    <source>
        <dbReference type="ARBA" id="ARBA00023136"/>
    </source>
</evidence>
<evidence type="ECO:0000256" key="8">
    <source>
        <dbReference type="ARBA" id="ARBA00023128"/>
    </source>
</evidence>
<dbReference type="PANTHER" id="PTHR31961">
    <property type="entry name" value="SENSITIVE TO HIGH EXPRESSION PROTEIN 9, MITOCHONDRIAL"/>
    <property type="match status" value="1"/>
</dbReference>
<evidence type="ECO:0000256" key="1">
    <source>
        <dbReference type="ARBA" id="ARBA00007472"/>
    </source>
</evidence>
<accession>A0A1Q3EBM9</accession>
<dbReference type="SUPFAM" id="SSF55811">
    <property type="entry name" value="Nudix"/>
    <property type="match status" value="1"/>
</dbReference>